<dbReference type="OrthoDB" id="9800218at2"/>
<dbReference type="RefSeq" id="WP_053939801.1">
    <property type="nucleotide sequence ID" value="NZ_LAQT01000037.1"/>
</dbReference>
<keyword evidence="3" id="KW-1185">Reference proteome</keyword>
<evidence type="ECO:0000256" key="1">
    <source>
        <dbReference type="SAM" id="SignalP"/>
    </source>
</evidence>
<gene>
    <name evidence="2" type="ORF">WG78_20870</name>
</gene>
<proteinExistence type="predicted"/>
<dbReference type="Proteomes" id="UP000037939">
    <property type="component" value="Unassembled WGS sequence"/>
</dbReference>
<sequence>MSIVKASKAAALCAVAAVSLLSGCAAQQKPLYGWGHYQQNVYSYFKSTDGDTTAQVTELEADLQKMLATGEAVPPGYHAHMGLLYAKSGRMELTQREFETEKKLYPESTAYMDFLLRNFSKKD</sequence>
<dbReference type="PATRIC" id="fig|857265.3.peg.4274"/>
<dbReference type="EMBL" id="LAQT01000037">
    <property type="protein sequence ID" value="KPC49387.1"/>
    <property type="molecule type" value="Genomic_DNA"/>
</dbReference>
<evidence type="ECO:0000313" key="2">
    <source>
        <dbReference type="EMBL" id="KPC49387.1"/>
    </source>
</evidence>
<dbReference type="InterPro" id="IPR014508">
    <property type="entry name" value="UCP020555_TPR-like"/>
</dbReference>
<dbReference type="PROSITE" id="PS51257">
    <property type="entry name" value="PROKAR_LIPOPROTEIN"/>
    <property type="match status" value="1"/>
</dbReference>
<feature type="signal peptide" evidence="1">
    <location>
        <begin position="1"/>
        <end position="16"/>
    </location>
</feature>
<keyword evidence="1" id="KW-0732">Signal</keyword>
<dbReference type="Pfam" id="PF16068">
    <property type="entry name" value="DUF4810"/>
    <property type="match status" value="1"/>
</dbReference>
<protein>
    <recommendedName>
        <fullName evidence="4">Lipoprotein</fullName>
    </recommendedName>
</protein>
<feature type="chain" id="PRO_5005849616" description="Lipoprotein" evidence="1">
    <location>
        <begin position="17"/>
        <end position="123"/>
    </location>
</feature>
<comment type="caution">
    <text evidence="2">The sequence shown here is derived from an EMBL/GenBank/DDBJ whole genome shotgun (WGS) entry which is preliminary data.</text>
</comment>
<evidence type="ECO:0000313" key="3">
    <source>
        <dbReference type="Proteomes" id="UP000037939"/>
    </source>
</evidence>
<accession>A0A0N0GKZ9</accession>
<evidence type="ECO:0008006" key="4">
    <source>
        <dbReference type="Google" id="ProtNLM"/>
    </source>
</evidence>
<dbReference type="STRING" id="857265.WG78_20870"/>
<name>A0A0N0GKZ9_9NEIS</name>
<reference evidence="2 3" key="1">
    <citation type="submission" date="2015-07" db="EMBL/GenBank/DDBJ databases">
        <title>Draft genome sequence of the Amantichitinum ursilacus IGB-41, a new chitin-degrading bacterium.</title>
        <authorList>
            <person name="Kirstahler P."/>
            <person name="Guenther M."/>
            <person name="Grumaz C."/>
            <person name="Rupp S."/>
            <person name="Zibek S."/>
            <person name="Sohn K."/>
        </authorList>
    </citation>
    <scope>NUCLEOTIDE SEQUENCE [LARGE SCALE GENOMIC DNA]</scope>
    <source>
        <strain evidence="2 3">IGB-41</strain>
    </source>
</reference>
<dbReference type="AlphaFoldDB" id="A0A0N0GKZ9"/>
<dbReference type="PIRSF" id="PIRSF020555">
    <property type="entry name" value="UCP020555"/>
    <property type="match status" value="1"/>
</dbReference>
<organism evidence="2 3">
    <name type="scientific">Amantichitinum ursilacus</name>
    <dbReference type="NCBI Taxonomy" id="857265"/>
    <lineage>
        <taxon>Bacteria</taxon>
        <taxon>Pseudomonadati</taxon>
        <taxon>Pseudomonadota</taxon>
        <taxon>Betaproteobacteria</taxon>
        <taxon>Neisseriales</taxon>
        <taxon>Chitinibacteraceae</taxon>
        <taxon>Amantichitinum</taxon>
    </lineage>
</organism>